<protein>
    <submittedName>
        <fullName evidence="1">Uncharacterized protein</fullName>
    </submittedName>
</protein>
<evidence type="ECO:0000313" key="2">
    <source>
        <dbReference type="Proteomes" id="UP000032247"/>
    </source>
</evidence>
<name>A0A0C3LF46_BACIU</name>
<reference evidence="1 2" key="1">
    <citation type="submission" date="2014-12" db="EMBL/GenBank/DDBJ databases">
        <title>Comparative genome analysis of Bacillus coagulans HM-08, Clostridium butyricum HM-68, Bacillus subtilis HM-66 and Bacillus licheniformis BL-09.</title>
        <authorList>
            <person name="Zhang H."/>
        </authorList>
    </citation>
    <scope>NUCLEOTIDE SEQUENCE [LARGE SCALE GENOMIC DNA]</scope>
    <source>
        <strain evidence="1 2">HM-66</strain>
    </source>
</reference>
<proteinExistence type="predicted"/>
<comment type="caution">
    <text evidence="1">The sequence shown here is derived from an EMBL/GenBank/DDBJ whole genome shotgun (WGS) entry which is preliminary data.</text>
</comment>
<evidence type="ECO:0000313" key="1">
    <source>
        <dbReference type="EMBL" id="KIU10106.1"/>
    </source>
</evidence>
<dbReference type="Proteomes" id="UP000032247">
    <property type="component" value="Unassembled WGS sequence"/>
</dbReference>
<dbReference type="EMBL" id="JXBC01000006">
    <property type="protein sequence ID" value="KIU10106.1"/>
    <property type="molecule type" value="Genomic_DNA"/>
</dbReference>
<accession>A0A0C3LF46</accession>
<organism evidence="1 2">
    <name type="scientific">Bacillus subtilis</name>
    <dbReference type="NCBI Taxonomy" id="1423"/>
    <lineage>
        <taxon>Bacteria</taxon>
        <taxon>Bacillati</taxon>
        <taxon>Bacillota</taxon>
        <taxon>Bacilli</taxon>
        <taxon>Bacillales</taxon>
        <taxon>Bacillaceae</taxon>
        <taxon>Bacillus</taxon>
    </lineage>
</organism>
<dbReference type="AlphaFoldDB" id="A0A0C3LF46"/>
<gene>
    <name evidence="1" type="ORF">SC09_Contig28orf00283</name>
</gene>
<sequence length="37" mass="4056">MVVFSSEDSLVNVGRKKITPGGFKEKSAFQQALFIPV</sequence>